<feature type="domain" description="HTH lysR-type" evidence="5">
    <location>
        <begin position="12"/>
        <end position="69"/>
    </location>
</feature>
<keyword evidence="3 6" id="KW-0238">DNA-binding</keyword>
<dbReference type="InterPro" id="IPR036388">
    <property type="entry name" value="WH-like_DNA-bd_sf"/>
</dbReference>
<dbReference type="Pfam" id="PF03466">
    <property type="entry name" value="LysR_substrate"/>
    <property type="match status" value="1"/>
</dbReference>
<reference evidence="6 7" key="1">
    <citation type="submission" date="2019-07" db="EMBL/GenBank/DDBJ databases">
        <title>Genomic Encyclopedia of Archaeal and Bacterial Type Strains, Phase II (KMG-II): from individual species to whole genera.</title>
        <authorList>
            <person name="Goeker M."/>
        </authorList>
    </citation>
    <scope>NUCLEOTIDE SEQUENCE [LARGE SCALE GENOMIC DNA]</scope>
    <source>
        <strain evidence="6 7">ATCC BAA-252</strain>
    </source>
</reference>
<comment type="similarity">
    <text evidence="1">Belongs to the LysR transcriptional regulatory family.</text>
</comment>
<dbReference type="FunFam" id="1.10.10.10:FF:000001">
    <property type="entry name" value="LysR family transcriptional regulator"/>
    <property type="match status" value="1"/>
</dbReference>
<organism evidence="6 7">
    <name type="scientific">Roseibium hamelinense</name>
    <dbReference type="NCBI Taxonomy" id="150831"/>
    <lineage>
        <taxon>Bacteria</taxon>
        <taxon>Pseudomonadati</taxon>
        <taxon>Pseudomonadota</taxon>
        <taxon>Alphaproteobacteria</taxon>
        <taxon>Hyphomicrobiales</taxon>
        <taxon>Stappiaceae</taxon>
        <taxon>Roseibium</taxon>
    </lineage>
</organism>
<dbReference type="EMBL" id="VLLF01000001">
    <property type="protein sequence ID" value="TWI92481.1"/>
    <property type="molecule type" value="Genomic_DNA"/>
</dbReference>
<dbReference type="OrthoDB" id="5526340at2"/>
<name>A0A562TG13_9HYPH</name>
<keyword evidence="4" id="KW-0804">Transcription</keyword>
<protein>
    <submittedName>
        <fullName evidence="6">DNA-binding transcriptional LysR family regulator</fullName>
    </submittedName>
</protein>
<evidence type="ECO:0000256" key="4">
    <source>
        <dbReference type="ARBA" id="ARBA00023163"/>
    </source>
</evidence>
<comment type="caution">
    <text evidence="6">The sequence shown here is derived from an EMBL/GenBank/DDBJ whole genome shotgun (WGS) entry which is preliminary data.</text>
</comment>
<keyword evidence="2" id="KW-0805">Transcription regulation</keyword>
<proteinExistence type="inferred from homology"/>
<dbReference type="GO" id="GO:0003700">
    <property type="term" value="F:DNA-binding transcription factor activity"/>
    <property type="evidence" value="ECO:0007669"/>
    <property type="project" value="InterPro"/>
</dbReference>
<dbReference type="CDD" id="cd08432">
    <property type="entry name" value="PBP2_GcdR_TrpI_HvrB_AmpR_like"/>
    <property type="match status" value="1"/>
</dbReference>
<dbReference type="PRINTS" id="PR00039">
    <property type="entry name" value="HTHLYSR"/>
</dbReference>
<sequence>MINDHGMRRFVPSLAALTAFEAAASYRNFTRAAEDLGVTQGAVSRQVAALEQQLGAKLFRRVGPQLFLTEAGRSYATAITPILHALEETSIDIVRGRGLGNTLQIGVQDSLGSQWLVHRLPSFTRFAPEIAYTVRPVSAAPNFVEDGVDVAILRGTGSWAEAHSFRLFPETVAVVASPAMIPVGAPLNPDEYHRFPLIQNAHRPDSWLRWLEAKGLERKHPISGPRFAQTSMVISAAVAGIGLAIAPLIMIEDELATGRLHTALGPPVPSGFSYYIVYPLSKGDTRHTLALRDWLLAETRALRTDAISAPE</sequence>
<dbReference type="InterPro" id="IPR000847">
    <property type="entry name" value="LysR_HTH_N"/>
</dbReference>
<gene>
    <name evidence="6" type="ORF">JM93_00023</name>
</gene>
<dbReference type="SUPFAM" id="SSF53850">
    <property type="entry name" value="Periplasmic binding protein-like II"/>
    <property type="match status" value="1"/>
</dbReference>
<dbReference type="PANTHER" id="PTHR30537:SF26">
    <property type="entry name" value="GLYCINE CLEAVAGE SYSTEM TRANSCRIPTIONAL ACTIVATOR"/>
    <property type="match status" value="1"/>
</dbReference>
<dbReference type="InterPro" id="IPR005119">
    <property type="entry name" value="LysR_subst-bd"/>
</dbReference>
<evidence type="ECO:0000256" key="3">
    <source>
        <dbReference type="ARBA" id="ARBA00023125"/>
    </source>
</evidence>
<dbReference type="GO" id="GO:0043565">
    <property type="term" value="F:sequence-specific DNA binding"/>
    <property type="evidence" value="ECO:0007669"/>
    <property type="project" value="TreeGrafter"/>
</dbReference>
<dbReference type="PANTHER" id="PTHR30537">
    <property type="entry name" value="HTH-TYPE TRANSCRIPTIONAL REGULATOR"/>
    <property type="match status" value="1"/>
</dbReference>
<evidence type="ECO:0000313" key="7">
    <source>
        <dbReference type="Proteomes" id="UP000320593"/>
    </source>
</evidence>
<dbReference type="Pfam" id="PF00126">
    <property type="entry name" value="HTH_1"/>
    <property type="match status" value="1"/>
</dbReference>
<accession>A0A562TG13</accession>
<dbReference type="SUPFAM" id="SSF46785">
    <property type="entry name" value="Winged helix' DNA-binding domain"/>
    <property type="match status" value="1"/>
</dbReference>
<evidence type="ECO:0000256" key="2">
    <source>
        <dbReference type="ARBA" id="ARBA00023015"/>
    </source>
</evidence>
<dbReference type="InterPro" id="IPR058163">
    <property type="entry name" value="LysR-type_TF_proteobact-type"/>
</dbReference>
<dbReference type="Proteomes" id="UP000320593">
    <property type="component" value="Unassembled WGS sequence"/>
</dbReference>
<dbReference type="InterPro" id="IPR036390">
    <property type="entry name" value="WH_DNA-bd_sf"/>
</dbReference>
<evidence type="ECO:0000256" key="1">
    <source>
        <dbReference type="ARBA" id="ARBA00009437"/>
    </source>
</evidence>
<dbReference type="PROSITE" id="PS50931">
    <property type="entry name" value="HTH_LYSR"/>
    <property type="match status" value="1"/>
</dbReference>
<dbReference type="Gene3D" id="3.40.190.10">
    <property type="entry name" value="Periplasmic binding protein-like II"/>
    <property type="match status" value="2"/>
</dbReference>
<evidence type="ECO:0000259" key="5">
    <source>
        <dbReference type="PROSITE" id="PS50931"/>
    </source>
</evidence>
<dbReference type="Gene3D" id="1.10.10.10">
    <property type="entry name" value="Winged helix-like DNA-binding domain superfamily/Winged helix DNA-binding domain"/>
    <property type="match status" value="1"/>
</dbReference>
<dbReference type="AlphaFoldDB" id="A0A562TG13"/>
<dbReference type="GO" id="GO:0006351">
    <property type="term" value="P:DNA-templated transcription"/>
    <property type="evidence" value="ECO:0007669"/>
    <property type="project" value="TreeGrafter"/>
</dbReference>
<keyword evidence="7" id="KW-1185">Reference proteome</keyword>
<evidence type="ECO:0000313" key="6">
    <source>
        <dbReference type="EMBL" id="TWI92481.1"/>
    </source>
</evidence>